<dbReference type="Pfam" id="PF09615">
    <property type="entry name" value="Cas_Csy3"/>
    <property type="match status" value="1"/>
</dbReference>
<gene>
    <name evidence="2" type="ORF">SAMN05421853_1238</name>
</gene>
<dbReference type="EMBL" id="FOXV01000023">
    <property type="protein sequence ID" value="SFQ69134.1"/>
    <property type="molecule type" value="Genomic_DNA"/>
</dbReference>
<accession>A0A1I6AKD9</accession>
<protein>
    <submittedName>
        <fullName evidence="2">CRISPR-associated protein Csy3</fullName>
    </submittedName>
</protein>
<sequence>MAKAPKAPVGPSFETGMLAYARSVQITEGLFFATSSQNDATKTPIEVLEKGVRGQSSEDKAKNPGKSNPQSVEYAVIPQEHDGVELSFSVRFMALSLRPHACGNTMVGETHVRLAAGYKAAGGYSVLAGLFAWNIANARFAWRNRFQADAMTVTVSYDGREIVFDPFKLSLEQPAGPDAMQAAMVGGDTTDLTALIDGIAHGLSNADKDAFTVSVRWNAPMLPGQEIFPSQEYVRDAKKDDQLSRIYAKLPTRIGSRTIGQASMHSQKIGAALRHIDVWHGSDTHDAAIAVNPYGGVQETSDVLRSASANGGVKNSFYDLRAQAAPLLEAVETASGPADLPGDVHFVMANLVRGGVFGSSSKKAEANG</sequence>
<dbReference type="AlphaFoldDB" id="A0A1I6AKD9"/>
<evidence type="ECO:0000256" key="1">
    <source>
        <dbReference type="SAM" id="MobiDB-lite"/>
    </source>
</evidence>
<evidence type="ECO:0000313" key="3">
    <source>
        <dbReference type="Proteomes" id="UP000243106"/>
    </source>
</evidence>
<keyword evidence="3" id="KW-1185">Reference proteome</keyword>
<dbReference type="InterPro" id="IPR013399">
    <property type="entry name" value="CRISPR-assoc_prot_Csy3"/>
</dbReference>
<proteinExistence type="predicted"/>
<dbReference type="Proteomes" id="UP000243106">
    <property type="component" value="Unassembled WGS sequence"/>
</dbReference>
<dbReference type="NCBIfam" id="TIGR02566">
    <property type="entry name" value="cas_Csy3"/>
    <property type="match status" value="1"/>
</dbReference>
<feature type="region of interest" description="Disordered" evidence="1">
    <location>
        <begin position="51"/>
        <end position="70"/>
    </location>
</feature>
<name>A0A1I6AKD9_9RHOB</name>
<organism evidence="2 3">
    <name type="scientific">Roseivivax halotolerans</name>
    <dbReference type="NCBI Taxonomy" id="93684"/>
    <lineage>
        <taxon>Bacteria</taxon>
        <taxon>Pseudomonadati</taxon>
        <taxon>Pseudomonadota</taxon>
        <taxon>Alphaproteobacteria</taxon>
        <taxon>Rhodobacterales</taxon>
        <taxon>Roseobacteraceae</taxon>
        <taxon>Roseivivax</taxon>
    </lineage>
</organism>
<dbReference type="RefSeq" id="WP_093015897.1">
    <property type="nucleotide sequence ID" value="NZ_FOXV01000023.1"/>
</dbReference>
<feature type="compositionally biased region" description="Basic and acidic residues" evidence="1">
    <location>
        <begin position="51"/>
        <end position="62"/>
    </location>
</feature>
<evidence type="ECO:0000313" key="2">
    <source>
        <dbReference type="EMBL" id="SFQ69134.1"/>
    </source>
</evidence>
<dbReference type="STRING" id="93684.SAMN05421853_1238"/>
<reference evidence="3" key="1">
    <citation type="submission" date="2016-10" db="EMBL/GenBank/DDBJ databases">
        <authorList>
            <person name="Varghese N."/>
            <person name="Submissions S."/>
        </authorList>
    </citation>
    <scope>NUCLEOTIDE SEQUENCE [LARGE SCALE GENOMIC DNA]</scope>
    <source>
        <strain evidence="3">JCM 10271</strain>
    </source>
</reference>